<name>A0A1S8SB92_CLOBE</name>
<feature type="transmembrane region" description="Helical" evidence="11">
    <location>
        <begin position="7"/>
        <end position="29"/>
    </location>
</feature>
<dbReference type="Gene3D" id="3.30.450.20">
    <property type="entry name" value="PAS domain"/>
    <property type="match status" value="2"/>
</dbReference>
<dbReference type="CDD" id="cd06225">
    <property type="entry name" value="HAMP"/>
    <property type="match status" value="1"/>
</dbReference>
<feature type="coiled-coil region" evidence="10">
    <location>
        <begin position="339"/>
        <end position="373"/>
    </location>
</feature>
<evidence type="ECO:0000256" key="11">
    <source>
        <dbReference type="SAM" id="Phobius"/>
    </source>
</evidence>
<dbReference type="RefSeq" id="WP_077838376.1">
    <property type="nucleotide sequence ID" value="NZ_JABTAE010000001.1"/>
</dbReference>
<proteinExistence type="inferred from homology"/>
<comment type="subcellular location">
    <subcellularLocation>
        <location evidence="1">Cell membrane</location>
        <topology evidence="1">Multi-pass membrane protein</topology>
    </subcellularLocation>
</comment>
<dbReference type="PANTHER" id="PTHR32089:SF112">
    <property type="entry name" value="LYSOZYME-LIKE PROTEIN-RELATED"/>
    <property type="match status" value="1"/>
</dbReference>
<evidence type="ECO:0000256" key="7">
    <source>
        <dbReference type="ARBA" id="ARBA00023224"/>
    </source>
</evidence>
<dbReference type="GO" id="GO:0005886">
    <property type="term" value="C:plasma membrane"/>
    <property type="evidence" value="ECO:0007669"/>
    <property type="project" value="UniProtKB-SubCell"/>
</dbReference>
<dbReference type="PANTHER" id="PTHR32089">
    <property type="entry name" value="METHYL-ACCEPTING CHEMOTAXIS PROTEIN MCPB"/>
    <property type="match status" value="1"/>
</dbReference>
<evidence type="ECO:0000259" key="12">
    <source>
        <dbReference type="PROSITE" id="PS50111"/>
    </source>
</evidence>
<dbReference type="InterPro" id="IPR033479">
    <property type="entry name" value="dCache_1"/>
</dbReference>
<accession>A0A1S8SB92</accession>
<dbReference type="SMART" id="SM00283">
    <property type="entry name" value="MA"/>
    <property type="match status" value="1"/>
</dbReference>
<dbReference type="Pfam" id="PF00015">
    <property type="entry name" value="MCPsignal"/>
    <property type="match status" value="1"/>
</dbReference>
<evidence type="ECO:0000256" key="4">
    <source>
        <dbReference type="ARBA" id="ARBA00022692"/>
    </source>
</evidence>
<organism evidence="14 15">
    <name type="scientific">Clostridium beijerinckii</name>
    <name type="common">Clostridium MP</name>
    <dbReference type="NCBI Taxonomy" id="1520"/>
    <lineage>
        <taxon>Bacteria</taxon>
        <taxon>Bacillati</taxon>
        <taxon>Bacillota</taxon>
        <taxon>Clostridia</taxon>
        <taxon>Eubacteriales</taxon>
        <taxon>Clostridiaceae</taxon>
        <taxon>Clostridium</taxon>
    </lineage>
</organism>
<dbReference type="Pfam" id="PF00672">
    <property type="entry name" value="HAMP"/>
    <property type="match status" value="1"/>
</dbReference>
<protein>
    <submittedName>
        <fullName evidence="14">Methyl-accepting chemotaxis protein McpA</fullName>
    </submittedName>
</protein>
<dbReference type="AlphaFoldDB" id="A0A1S8SB92"/>
<keyword evidence="4 11" id="KW-0812">Transmembrane</keyword>
<dbReference type="Proteomes" id="UP000190973">
    <property type="component" value="Unassembled WGS sequence"/>
</dbReference>
<dbReference type="PROSITE" id="PS50885">
    <property type="entry name" value="HAMP"/>
    <property type="match status" value="1"/>
</dbReference>
<dbReference type="GO" id="GO:0007165">
    <property type="term" value="P:signal transduction"/>
    <property type="evidence" value="ECO:0007669"/>
    <property type="project" value="UniProtKB-KW"/>
</dbReference>
<dbReference type="CDD" id="cd12914">
    <property type="entry name" value="PDC1_DGC_like"/>
    <property type="match status" value="1"/>
</dbReference>
<feature type="domain" description="Methyl-accepting transducer" evidence="12">
    <location>
        <begin position="370"/>
        <end position="641"/>
    </location>
</feature>
<evidence type="ECO:0000256" key="8">
    <source>
        <dbReference type="ARBA" id="ARBA00029447"/>
    </source>
</evidence>
<reference evidence="14 15" key="1">
    <citation type="submission" date="2016-05" db="EMBL/GenBank/DDBJ databases">
        <title>Microbial solvent formation.</title>
        <authorList>
            <person name="Poehlein A."/>
            <person name="Montoya Solano J.D."/>
            <person name="Flitsch S."/>
            <person name="Krabben P."/>
            <person name="Duerre P."/>
            <person name="Daniel R."/>
        </authorList>
    </citation>
    <scope>NUCLEOTIDE SEQUENCE [LARGE SCALE GENOMIC DNA]</scope>
    <source>
        <strain evidence="14 15">DSM 53</strain>
    </source>
</reference>
<keyword evidence="10" id="KW-0175">Coiled coil</keyword>
<dbReference type="GO" id="GO:0006935">
    <property type="term" value="P:chemotaxis"/>
    <property type="evidence" value="ECO:0007669"/>
    <property type="project" value="UniProtKB-KW"/>
</dbReference>
<dbReference type="SMART" id="SM00304">
    <property type="entry name" value="HAMP"/>
    <property type="match status" value="1"/>
</dbReference>
<dbReference type="Gene3D" id="1.10.287.950">
    <property type="entry name" value="Methyl-accepting chemotaxis protein"/>
    <property type="match status" value="1"/>
</dbReference>
<dbReference type="CDD" id="cd11386">
    <property type="entry name" value="MCP_signal"/>
    <property type="match status" value="1"/>
</dbReference>
<dbReference type="CDD" id="cd12912">
    <property type="entry name" value="PDC2_MCP_like"/>
    <property type="match status" value="1"/>
</dbReference>
<dbReference type="EMBL" id="LZZI01000022">
    <property type="protein sequence ID" value="OOM62562.1"/>
    <property type="molecule type" value="Genomic_DNA"/>
</dbReference>
<evidence type="ECO:0000313" key="14">
    <source>
        <dbReference type="EMBL" id="OOM62562.1"/>
    </source>
</evidence>
<comment type="caution">
    <text evidence="14">The sequence shown here is derived from an EMBL/GenBank/DDBJ whole genome shotgun (WGS) entry which is preliminary data.</text>
</comment>
<evidence type="ECO:0000256" key="6">
    <source>
        <dbReference type="ARBA" id="ARBA00023136"/>
    </source>
</evidence>
<keyword evidence="3" id="KW-0145">Chemotaxis</keyword>
<dbReference type="Pfam" id="PF02743">
    <property type="entry name" value="dCache_1"/>
    <property type="match status" value="1"/>
</dbReference>
<sequence length="657" mass="71310">MSIKKKLILIFLSVGITPLIIFITFNLYLSQNTATKNSMEDNLKRTELVEEKINALINENLNGLKVISKNSDITSYDEEKNKAVFSDALKIYKNINTFVTTKADGNQFVCVPQASKLTNVKDRDFFQLAIKGEEEVVSDVLVSKSSGKLITVLATPIKDSQNGNITGMVQGTMELTMLNNFVKDLSGDNVSVYILDKDGKLLVDSNKALDKLEDREDLSNYDFVKDGLGGKAGSVRVKKDGKDMLASFVKNSKTGWLICAEKPYNIVIENSIKDSILTSSIGLVLLILSSILVSILISRGIKPIQLLVSVADSISKGDLKIKQINVKSKDEIGVLSRSFEKMVSNLKELIDNIKEHTIQVSEASKELAEVCDQQSKASTGTAENVNKIAEGTLKVNSSIDKISLNIDNLESRINDVRQKSNTVTMVVDNASNYSENGSKALSQINLSMKNIQESVNNIAKVLDKLGEHSKAIGEITEVIKGISEQTNLLALNAAIEAARAGEEGKGFAVVAEEVRTLAEQSGIAAGKVSDLINGIQSETKNVSVVMDKGLNEVNGGSKIIDEANKYFDLIFKSIQEISVNIKEVDNSIVSMEGNGKEILLNTKTMAELANSVSVGAQTISATTEEQVASIEEMTASAAELGEMSEGLEKLTNKFKIN</sequence>
<dbReference type="InterPro" id="IPR003660">
    <property type="entry name" value="HAMP_dom"/>
</dbReference>
<dbReference type="PROSITE" id="PS50111">
    <property type="entry name" value="CHEMOTAXIS_TRANSDUC_2"/>
    <property type="match status" value="1"/>
</dbReference>
<evidence type="ECO:0000259" key="13">
    <source>
        <dbReference type="PROSITE" id="PS50885"/>
    </source>
</evidence>
<comment type="similarity">
    <text evidence="8">Belongs to the methyl-accepting chemotaxis (MCP) protein family.</text>
</comment>
<keyword evidence="7 9" id="KW-0807">Transducer</keyword>
<keyword evidence="2" id="KW-1003">Cell membrane</keyword>
<keyword evidence="6 11" id="KW-0472">Membrane</keyword>
<dbReference type="Gene3D" id="6.10.340.10">
    <property type="match status" value="1"/>
</dbReference>
<evidence type="ECO:0000313" key="15">
    <source>
        <dbReference type="Proteomes" id="UP000190973"/>
    </source>
</evidence>
<evidence type="ECO:0000256" key="9">
    <source>
        <dbReference type="PROSITE-ProRule" id="PRU00284"/>
    </source>
</evidence>
<evidence type="ECO:0000256" key="5">
    <source>
        <dbReference type="ARBA" id="ARBA00022989"/>
    </source>
</evidence>
<evidence type="ECO:0000256" key="10">
    <source>
        <dbReference type="SAM" id="Coils"/>
    </source>
</evidence>
<dbReference type="InterPro" id="IPR004089">
    <property type="entry name" value="MCPsignal_dom"/>
</dbReference>
<evidence type="ECO:0000256" key="3">
    <source>
        <dbReference type="ARBA" id="ARBA00022500"/>
    </source>
</evidence>
<feature type="domain" description="HAMP" evidence="13">
    <location>
        <begin position="298"/>
        <end position="351"/>
    </location>
</feature>
<gene>
    <name evidence="14" type="primary">mcpA_3</name>
    <name evidence="14" type="ORF">CLBCK_17090</name>
</gene>
<evidence type="ECO:0000256" key="1">
    <source>
        <dbReference type="ARBA" id="ARBA00004651"/>
    </source>
</evidence>
<dbReference type="SUPFAM" id="SSF58104">
    <property type="entry name" value="Methyl-accepting chemotaxis protein (MCP) signaling domain"/>
    <property type="match status" value="1"/>
</dbReference>
<evidence type="ECO:0000256" key="2">
    <source>
        <dbReference type="ARBA" id="ARBA00022475"/>
    </source>
</evidence>
<keyword evidence="5 11" id="KW-1133">Transmembrane helix</keyword>